<feature type="domain" description="DAC" evidence="11">
    <location>
        <begin position="83"/>
        <end position="249"/>
    </location>
</feature>
<dbReference type="SUPFAM" id="SSF143597">
    <property type="entry name" value="YojJ-like"/>
    <property type="match status" value="1"/>
</dbReference>
<feature type="transmembrane region" description="Helical" evidence="10">
    <location>
        <begin position="6"/>
        <end position="30"/>
    </location>
</feature>
<dbReference type="AlphaFoldDB" id="A0A344TI63"/>
<dbReference type="NCBIfam" id="TIGR00159">
    <property type="entry name" value="diadenylate cyclase CdaA"/>
    <property type="match status" value="1"/>
</dbReference>
<keyword evidence="2 10" id="KW-1003">Cell membrane</keyword>
<keyword evidence="5 10" id="KW-0548">Nucleotidyltransferase</keyword>
<evidence type="ECO:0000256" key="10">
    <source>
        <dbReference type="HAMAP-Rule" id="MF_01499"/>
    </source>
</evidence>
<keyword evidence="8 10" id="KW-1133">Transmembrane helix</keyword>
<dbReference type="OrthoDB" id="9807385at2"/>
<dbReference type="InterPro" id="IPR003390">
    <property type="entry name" value="DNA_integrity_scan_DisA_N"/>
</dbReference>
<evidence type="ECO:0000256" key="7">
    <source>
        <dbReference type="ARBA" id="ARBA00022840"/>
    </source>
</evidence>
<comment type="function">
    <text evidence="10">Catalyzes the condensation of 2 ATP molecules into cyclic di-AMP (c-di-AMP), a second messenger used to regulate differing processes in different bacteria.</text>
</comment>
<keyword evidence="9 10" id="KW-0472">Membrane</keyword>
<comment type="subunit">
    <text evidence="10">Probably a homodimer.</text>
</comment>
<dbReference type="EMBL" id="CP030850">
    <property type="protein sequence ID" value="AXE18334.1"/>
    <property type="molecule type" value="Genomic_DNA"/>
</dbReference>
<keyword evidence="6 10" id="KW-0547">Nucleotide-binding</keyword>
<evidence type="ECO:0000256" key="3">
    <source>
        <dbReference type="ARBA" id="ARBA00022679"/>
    </source>
</evidence>
<dbReference type="InterPro" id="IPR036888">
    <property type="entry name" value="DNA_integrity_DisA_N_sf"/>
</dbReference>
<accession>A0A344TI63</accession>
<dbReference type="InterPro" id="IPR014046">
    <property type="entry name" value="C-di-AMP_synthase"/>
</dbReference>
<dbReference type="GO" id="GO:0004016">
    <property type="term" value="F:adenylate cyclase activity"/>
    <property type="evidence" value="ECO:0007669"/>
    <property type="project" value="UniProtKB-UniRule"/>
</dbReference>
<keyword evidence="7 10" id="KW-0067">ATP-binding</keyword>
<evidence type="ECO:0000256" key="5">
    <source>
        <dbReference type="ARBA" id="ARBA00022695"/>
    </source>
</evidence>
<feature type="transmembrane region" description="Helical" evidence="10">
    <location>
        <begin position="66"/>
        <end position="82"/>
    </location>
</feature>
<dbReference type="GO" id="GO:0006171">
    <property type="term" value="P:cAMP biosynthetic process"/>
    <property type="evidence" value="ECO:0007669"/>
    <property type="project" value="InterPro"/>
</dbReference>
<evidence type="ECO:0000313" key="13">
    <source>
        <dbReference type="Proteomes" id="UP000251993"/>
    </source>
</evidence>
<evidence type="ECO:0000256" key="6">
    <source>
        <dbReference type="ARBA" id="ARBA00022741"/>
    </source>
</evidence>
<evidence type="ECO:0000256" key="2">
    <source>
        <dbReference type="ARBA" id="ARBA00022475"/>
    </source>
</evidence>
<dbReference type="RefSeq" id="WP_114067118.1">
    <property type="nucleotide sequence ID" value="NZ_CP030850.1"/>
</dbReference>
<organism evidence="12 13">
    <name type="scientific">Runella rosea</name>
    <dbReference type="NCBI Taxonomy" id="2259595"/>
    <lineage>
        <taxon>Bacteria</taxon>
        <taxon>Pseudomonadati</taxon>
        <taxon>Bacteroidota</taxon>
        <taxon>Cytophagia</taxon>
        <taxon>Cytophagales</taxon>
        <taxon>Spirosomataceae</taxon>
        <taxon>Runella</taxon>
    </lineage>
</organism>
<dbReference type="GO" id="GO:0005524">
    <property type="term" value="F:ATP binding"/>
    <property type="evidence" value="ECO:0007669"/>
    <property type="project" value="UniProtKB-UniRule"/>
</dbReference>
<dbReference type="PIRSF" id="PIRSF004793">
    <property type="entry name" value="UCP004793"/>
    <property type="match status" value="1"/>
</dbReference>
<dbReference type="PROSITE" id="PS51794">
    <property type="entry name" value="DAC"/>
    <property type="match status" value="1"/>
</dbReference>
<evidence type="ECO:0000256" key="8">
    <source>
        <dbReference type="ARBA" id="ARBA00022989"/>
    </source>
</evidence>
<dbReference type="GO" id="GO:0106408">
    <property type="term" value="F:diadenylate cyclase activity"/>
    <property type="evidence" value="ECO:0007669"/>
    <property type="project" value="UniProtKB-EC"/>
</dbReference>
<gene>
    <name evidence="10" type="primary">dacA</name>
    <name evidence="12" type="ORF">DR864_11530</name>
</gene>
<dbReference type="Proteomes" id="UP000251993">
    <property type="component" value="Chromosome"/>
</dbReference>
<evidence type="ECO:0000256" key="9">
    <source>
        <dbReference type="ARBA" id="ARBA00023136"/>
    </source>
</evidence>
<sequence length="267" mass="30080">MFLFQIGFLNIEWVDVLDILLVAFLLYQIYYLVRGSLASRVFLGYLLIYLFYLVVRAIGLELLTKILEYFMGVGAVALIVIFQQEIRRFLLFIGKSTAFANNRLLGRFLRQPTSTEKINEIKPIIEAVRAMASEFTGGLLIIKKNDELDKYLQTGEEVDSVLSKRLFLSLFNQYSPMNDGGVIVADGRIKAARCILPVSDSDDFGNLGFRHRAALGMSEVTDAAVIVVSEETGRISLAIEGNLLSNIPASEVEERLRKYLFEQSSKK</sequence>
<comment type="similarity">
    <text evidence="10">Belongs to the adenylate cyclase family. DacA/CdaA subfamily.</text>
</comment>
<evidence type="ECO:0000313" key="12">
    <source>
        <dbReference type="EMBL" id="AXE18334.1"/>
    </source>
</evidence>
<name>A0A344TI63_9BACT</name>
<dbReference type="InterPro" id="IPR034701">
    <property type="entry name" value="CdaA"/>
</dbReference>
<dbReference type="InterPro" id="IPR050338">
    <property type="entry name" value="DisA"/>
</dbReference>
<dbReference type="PANTHER" id="PTHR34185">
    <property type="entry name" value="DIADENYLATE CYCLASE"/>
    <property type="match status" value="1"/>
</dbReference>
<comment type="caution">
    <text evidence="10">Lacks conserved residue(s) required for the propagation of feature annotation.</text>
</comment>
<reference evidence="12 13" key="1">
    <citation type="submission" date="2018-07" db="EMBL/GenBank/DDBJ databases">
        <title>Genome sequencing of Runella.</title>
        <authorList>
            <person name="Baek M.-G."/>
            <person name="Yi H."/>
        </authorList>
    </citation>
    <scope>NUCLEOTIDE SEQUENCE [LARGE SCALE GENOMIC DNA]</scope>
    <source>
        <strain evidence="12 13">HYN0085</strain>
    </source>
</reference>
<dbReference type="PANTHER" id="PTHR34185:SF1">
    <property type="entry name" value="DIADENYLATE CYCLASE"/>
    <property type="match status" value="1"/>
</dbReference>
<dbReference type="EC" id="2.7.7.85" evidence="10"/>
<evidence type="ECO:0000256" key="4">
    <source>
        <dbReference type="ARBA" id="ARBA00022692"/>
    </source>
</evidence>
<keyword evidence="3 10" id="KW-0808">Transferase</keyword>
<dbReference type="InterPro" id="IPR045585">
    <property type="entry name" value="CdaA_N"/>
</dbReference>
<protein>
    <recommendedName>
        <fullName evidence="10">Diadenylate cyclase</fullName>
        <shortName evidence="10">DAC</shortName>
        <ecNumber evidence="10">2.7.7.85</ecNumber>
    </recommendedName>
    <alternativeName>
        <fullName evidence="10">Cyclic-di-AMP synthase</fullName>
        <shortName evidence="10">c-di-AMP synthase</shortName>
    </alternativeName>
</protein>
<dbReference type="KEGG" id="run:DR864_11530"/>
<dbReference type="Pfam" id="PF02457">
    <property type="entry name" value="DAC"/>
    <property type="match status" value="1"/>
</dbReference>
<dbReference type="HAMAP" id="MF_01499">
    <property type="entry name" value="DacA"/>
    <property type="match status" value="1"/>
</dbReference>
<comment type="catalytic activity">
    <reaction evidence="1 10">
        <text>2 ATP = 3',3'-c-di-AMP + 2 diphosphate</text>
        <dbReference type="Rhea" id="RHEA:35655"/>
        <dbReference type="ChEBI" id="CHEBI:30616"/>
        <dbReference type="ChEBI" id="CHEBI:33019"/>
        <dbReference type="ChEBI" id="CHEBI:71500"/>
        <dbReference type="EC" id="2.7.7.85"/>
    </reaction>
</comment>
<dbReference type="Gene3D" id="3.40.1700.10">
    <property type="entry name" value="DNA integrity scanning protein, DisA, N-terminal domain"/>
    <property type="match status" value="1"/>
</dbReference>
<dbReference type="Pfam" id="PF19293">
    <property type="entry name" value="CdaA_N"/>
    <property type="match status" value="1"/>
</dbReference>
<keyword evidence="4 10" id="KW-0812">Transmembrane</keyword>
<evidence type="ECO:0000256" key="1">
    <source>
        <dbReference type="ARBA" id="ARBA00000877"/>
    </source>
</evidence>
<evidence type="ECO:0000259" key="11">
    <source>
        <dbReference type="PROSITE" id="PS51794"/>
    </source>
</evidence>
<keyword evidence="13" id="KW-1185">Reference proteome</keyword>
<proteinExistence type="inferred from homology"/>
<feature type="transmembrane region" description="Helical" evidence="10">
    <location>
        <begin position="42"/>
        <end position="60"/>
    </location>
</feature>